<dbReference type="VEuPathDB" id="FungiDB:BTJ68_04311"/>
<dbReference type="AlphaFoldDB" id="A0A1Z5THD3"/>
<organism evidence="1 2">
    <name type="scientific">Hortaea werneckii EXF-2000</name>
    <dbReference type="NCBI Taxonomy" id="1157616"/>
    <lineage>
        <taxon>Eukaryota</taxon>
        <taxon>Fungi</taxon>
        <taxon>Dikarya</taxon>
        <taxon>Ascomycota</taxon>
        <taxon>Pezizomycotina</taxon>
        <taxon>Dothideomycetes</taxon>
        <taxon>Dothideomycetidae</taxon>
        <taxon>Mycosphaerellales</taxon>
        <taxon>Teratosphaeriaceae</taxon>
        <taxon>Hortaea</taxon>
    </lineage>
</organism>
<comment type="caution">
    <text evidence="1">The sequence shown here is derived from an EMBL/GenBank/DDBJ whole genome shotgun (WGS) entry which is preliminary data.</text>
</comment>
<keyword evidence="2" id="KW-1185">Reference proteome</keyword>
<dbReference type="STRING" id="1157616.A0A1Z5THD3"/>
<proteinExistence type="predicted"/>
<dbReference type="InParanoid" id="A0A1Z5THD3"/>
<name>A0A1Z5THD3_HORWE</name>
<dbReference type="Proteomes" id="UP000194280">
    <property type="component" value="Unassembled WGS sequence"/>
</dbReference>
<accession>A0A1Z5THD3</accession>
<evidence type="ECO:0000313" key="2">
    <source>
        <dbReference type="Proteomes" id="UP000194280"/>
    </source>
</evidence>
<evidence type="ECO:0000313" key="1">
    <source>
        <dbReference type="EMBL" id="OTA35341.1"/>
    </source>
</evidence>
<dbReference type="EMBL" id="MUNK01000046">
    <property type="protein sequence ID" value="OTA35341.1"/>
    <property type="molecule type" value="Genomic_DNA"/>
</dbReference>
<dbReference type="OrthoDB" id="5979581at2759"/>
<sequence length="117" mass="13916">MIKSKIWNLLEDGNLFRPFEDGLLDDELHFAQMVSLMGPPPKQFVERSDRCRRYWDSEGEHVTLETREMRLTGDDRDLLLALVRKILRWLPEERPSAEDLYQDKFVLQFMEEVESSA</sequence>
<dbReference type="Gene3D" id="1.10.510.10">
    <property type="entry name" value="Transferase(Phosphotransferase) domain 1"/>
    <property type="match status" value="1"/>
</dbReference>
<gene>
    <name evidence="1" type="ORF">BTJ68_04311</name>
</gene>
<dbReference type="SUPFAM" id="SSF56112">
    <property type="entry name" value="Protein kinase-like (PK-like)"/>
    <property type="match status" value="1"/>
</dbReference>
<protein>
    <recommendedName>
        <fullName evidence="3">Protein kinase domain-containing protein</fullName>
    </recommendedName>
</protein>
<dbReference type="InterPro" id="IPR011009">
    <property type="entry name" value="Kinase-like_dom_sf"/>
</dbReference>
<evidence type="ECO:0008006" key="3">
    <source>
        <dbReference type="Google" id="ProtNLM"/>
    </source>
</evidence>
<reference evidence="1 2" key="1">
    <citation type="submission" date="2017-01" db="EMBL/GenBank/DDBJ databases">
        <title>The recent genome duplication of the halophilic yeast Hortaea werneckii: insights from long-read sequencing.</title>
        <authorList>
            <person name="Sinha S."/>
            <person name="Flibotte S."/>
            <person name="Neira M."/>
            <person name="Lenassi M."/>
            <person name="Gostincar C."/>
            <person name="Stajich J.E."/>
            <person name="Nislow C.E."/>
        </authorList>
    </citation>
    <scope>NUCLEOTIDE SEQUENCE [LARGE SCALE GENOMIC DNA]</scope>
    <source>
        <strain evidence="1 2">EXF-2000</strain>
    </source>
</reference>